<dbReference type="InterPro" id="IPR006439">
    <property type="entry name" value="HAD-SF_hydro_IA"/>
</dbReference>
<dbReference type="InterPro" id="IPR023214">
    <property type="entry name" value="HAD_sf"/>
</dbReference>
<accession>A0ABQ2E674</accession>
<dbReference type="EMBL" id="BMMV01000005">
    <property type="protein sequence ID" value="GGJ88698.1"/>
    <property type="molecule type" value="Genomic_DNA"/>
</dbReference>
<keyword evidence="2" id="KW-1185">Reference proteome</keyword>
<proteinExistence type="predicted"/>
<organism evidence="1 2">
    <name type="scientific">Streptomyces camponoticapitis</name>
    <dbReference type="NCBI Taxonomy" id="1616125"/>
    <lineage>
        <taxon>Bacteria</taxon>
        <taxon>Bacillati</taxon>
        <taxon>Actinomycetota</taxon>
        <taxon>Actinomycetes</taxon>
        <taxon>Kitasatosporales</taxon>
        <taxon>Streptomycetaceae</taxon>
        <taxon>Streptomyces</taxon>
    </lineage>
</organism>
<dbReference type="PANTHER" id="PTHR43611:SF3">
    <property type="entry name" value="FLAVIN MONONUCLEOTIDE HYDROLASE 1, CHLOROPLATIC"/>
    <property type="match status" value="1"/>
</dbReference>
<dbReference type="InterPro" id="IPR036412">
    <property type="entry name" value="HAD-like_sf"/>
</dbReference>
<comment type="caution">
    <text evidence="1">The sequence shown here is derived from an EMBL/GenBank/DDBJ whole genome shotgun (WGS) entry which is preliminary data.</text>
</comment>
<gene>
    <name evidence="1" type="ORF">GCM10011583_20100</name>
</gene>
<reference evidence="2" key="1">
    <citation type="journal article" date="2019" name="Int. J. Syst. Evol. Microbiol.">
        <title>The Global Catalogue of Microorganisms (GCM) 10K type strain sequencing project: providing services to taxonomists for standard genome sequencing and annotation.</title>
        <authorList>
            <consortium name="The Broad Institute Genomics Platform"/>
            <consortium name="The Broad Institute Genome Sequencing Center for Infectious Disease"/>
            <person name="Wu L."/>
            <person name="Ma J."/>
        </authorList>
    </citation>
    <scope>NUCLEOTIDE SEQUENCE [LARGE SCALE GENOMIC DNA]</scope>
    <source>
        <strain evidence="2">CGMCC 4.7275</strain>
    </source>
</reference>
<dbReference type="NCBIfam" id="TIGR01509">
    <property type="entry name" value="HAD-SF-IA-v3"/>
    <property type="match status" value="1"/>
</dbReference>
<dbReference type="Gene3D" id="3.40.50.1000">
    <property type="entry name" value="HAD superfamily/HAD-like"/>
    <property type="match status" value="1"/>
</dbReference>
<dbReference type="PANTHER" id="PTHR43611">
    <property type="entry name" value="ALPHA-D-GLUCOSE 1-PHOSPHATE PHOSPHATASE"/>
    <property type="match status" value="1"/>
</dbReference>
<dbReference type="SUPFAM" id="SSF56784">
    <property type="entry name" value="HAD-like"/>
    <property type="match status" value="1"/>
</dbReference>
<evidence type="ECO:0000313" key="1">
    <source>
        <dbReference type="EMBL" id="GGJ88698.1"/>
    </source>
</evidence>
<evidence type="ECO:0000313" key="2">
    <source>
        <dbReference type="Proteomes" id="UP000660265"/>
    </source>
</evidence>
<dbReference type="RefSeq" id="WP_189107010.1">
    <property type="nucleotide sequence ID" value="NZ_BMMV01000005.1"/>
</dbReference>
<protein>
    <submittedName>
        <fullName evidence="1">Uncharacterized protein</fullName>
    </submittedName>
</protein>
<sequence length="227" mass="24686">MTTPPVTPDSLRAVLFDSGGVLLRPIGGRWNPRADFEDTVLAHAPSIAPEEFAAAIAAGDRFFAASSSTPDYDDYHRVMLRRLGVDPAPRLLADLRREVAPDVFLETYPDVHGTLEELGRRGVRMAVVSDAWPDLPRLHAGLGIDRFFEAYAISAVLGCNKPDPRMYHHASAALGLPPARCLFVDDDPDLVAAAIRLGYAGRAMRRDPAGVSEVPSITTLTELLDLF</sequence>
<dbReference type="Pfam" id="PF00702">
    <property type="entry name" value="Hydrolase"/>
    <property type="match status" value="1"/>
</dbReference>
<name>A0ABQ2E674_9ACTN</name>
<dbReference type="Proteomes" id="UP000660265">
    <property type="component" value="Unassembled WGS sequence"/>
</dbReference>
<dbReference type="PRINTS" id="PR00413">
    <property type="entry name" value="HADHALOGNASE"/>
</dbReference>